<feature type="compositionally biased region" description="Acidic residues" evidence="1">
    <location>
        <begin position="44"/>
        <end position="54"/>
    </location>
</feature>
<keyword evidence="3" id="KW-1185">Reference proteome</keyword>
<gene>
    <name evidence="2" type="ORF">DFH08DRAFT_970380</name>
</gene>
<organism evidence="2 3">
    <name type="scientific">Mycena albidolilacea</name>
    <dbReference type="NCBI Taxonomy" id="1033008"/>
    <lineage>
        <taxon>Eukaryota</taxon>
        <taxon>Fungi</taxon>
        <taxon>Dikarya</taxon>
        <taxon>Basidiomycota</taxon>
        <taxon>Agaricomycotina</taxon>
        <taxon>Agaricomycetes</taxon>
        <taxon>Agaricomycetidae</taxon>
        <taxon>Agaricales</taxon>
        <taxon>Marasmiineae</taxon>
        <taxon>Mycenaceae</taxon>
        <taxon>Mycena</taxon>
    </lineage>
</organism>
<evidence type="ECO:0000313" key="2">
    <source>
        <dbReference type="EMBL" id="KAJ7321098.1"/>
    </source>
</evidence>
<accession>A0AAD6ZFR1</accession>
<sequence>MAGHLRKCEFSTLEEKALAAREFPMQKEKREAEAAAKRKRMGGGEDDIEADDEGMGGSSGQKKKRKRVLAVETSFSQSKLKVYKGLDIPFSEDHETAIAHQTLRATQSANLPERWTEDLEVMKLFIMLRSRAMDVIPSRTQLGGSLLKQAADEIDTKTTAAVTGPDVLMCTDGWHSNRKDAVDGVALSYKFKSLFIDILRTNRWGQGRGIAEAAGQLILGDYLKENKAAAALMGELIDFVNWINSHDKVRAIFDNKQQEMLGKVLDSSPPIHAAILNNRDDIVKAQVGAETNARKKMALEKDTIYQCNKVESNTWWDKLQKRVIPNLEHICYLTNISQSDHVRPDQFLLALAGLFLHFNGFSTREKATERVLGQSMFIRIEKRFKELDQVVFVLVLILNPFEKLSRFGDKAKIDVFKLSTELIALFKRTKSRPPKIPRTAAEQQLFDANLNQTAQVLNTAFMHVPIPPHNGSRRTPRSWLLTTLASLFAGVISNPITLTRRDRVVSEESLYMELLAAEHSDEEPDAGAQEGSGEDYDGKFTPMPNPGIGYNESNDGVEDDPGFEAQDAVAKVAKAAENMAPTHTITLATTQYVVEKRYHLEFLRSIDLPYLLVYSGMFSPTEPVPTPRIASSATDPIPLPDPPFETTRHHVATYVVELLLDRSVEAVTGGIYVIRGLRRDRAIVDEVTGKTNLLEEAVFCCVLV</sequence>
<evidence type="ECO:0008006" key="4">
    <source>
        <dbReference type="Google" id="ProtNLM"/>
    </source>
</evidence>
<protein>
    <recommendedName>
        <fullName evidence="4">DUF659 domain-containing protein</fullName>
    </recommendedName>
</protein>
<dbReference type="Proteomes" id="UP001218218">
    <property type="component" value="Unassembled WGS sequence"/>
</dbReference>
<dbReference type="AlphaFoldDB" id="A0AAD6ZFR1"/>
<feature type="compositionally biased region" description="Basic and acidic residues" evidence="1">
    <location>
        <begin position="19"/>
        <end position="36"/>
    </location>
</feature>
<dbReference type="EMBL" id="JARIHO010000052">
    <property type="protein sequence ID" value="KAJ7321098.1"/>
    <property type="molecule type" value="Genomic_DNA"/>
</dbReference>
<proteinExistence type="predicted"/>
<feature type="region of interest" description="Disordered" evidence="1">
    <location>
        <begin position="517"/>
        <end position="541"/>
    </location>
</feature>
<feature type="region of interest" description="Disordered" evidence="1">
    <location>
        <begin position="19"/>
        <end position="68"/>
    </location>
</feature>
<evidence type="ECO:0000256" key="1">
    <source>
        <dbReference type="SAM" id="MobiDB-lite"/>
    </source>
</evidence>
<evidence type="ECO:0000313" key="3">
    <source>
        <dbReference type="Proteomes" id="UP001218218"/>
    </source>
</evidence>
<name>A0AAD6ZFR1_9AGAR</name>
<reference evidence="2" key="1">
    <citation type="submission" date="2023-03" db="EMBL/GenBank/DDBJ databases">
        <title>Massive genome expansion in bonnet fungi (Mycena s.s.) driven by repeated elements and novel gene families across ecological guilds.</title>
        <authorList>
            <consortium name="Lawrence Berkeley National Laboratory"/>
            <person name="Harder C.B."/>
            <person name="Miyauchi S."/>
            <person name="Viragh M."/>
            <person name="Kuo A."/>
            <person name="Thoen E."/>
            <person name="Andreopoulos B."/>
            <person name="Lu D."/>
            <person name="Skrede I."/>
            <person name="Drula E."/>
            <person name="Henrissat B."/>
            <person name="Morin E."/>
            <person name="Kohler A."/>
            <person name="Barry K."/>
            <person name="LaButti K."/>
            <person name="Morin E."/>
            <person name="Salamov A."/>
            <person name="Lipzen A."/>
            <person name="Mereny Z."/>
            <person name="Hegedus B."/>
            <person name="Baldrian P."/>
            <person name="Stursova M."/>
            <person name="Weitz H."/>
            <person name="Taylor A."/>
            <person name="Grigoriev I.V."/>
            <person name="Nagy L.G."/>
            <person name="Martin F."/>
            <person name="Kauserud H."/>
        </authorList>
    </citation>
    <scope>NUCLEOTIDE SEQUENCE</scope>
    <source>
        <strain evidence="2">CBHHK002</strain>
    </source>
</reference>
<comment type="caution">
    <text evidence="2">The sequence shown here is derived from an EMBL/GenBank/DDBJ whole genome shotgun (WGS) entry which is preliminary data.</text>
</comment>